<feature type="transmembrane region" description="Helical" evidence="1">
    <location>
        <begin position="12"/>
        <end position="40"/>
    </location>
</feature>
<feature type="transmembrane region" description="Helical" evidence="1">
    <location>
        <begin position="52"/>
        <end position="79"/>
    </location>
</feature>
<dbReference type="EMBL" id="JACSNR010000009">
    <property type="protein sequence ID" value="MBM6923899.1"/>
    <property type="molecule type" value="Genomic_DNA"/>
</dbReference>
<feature type="transmembrane region" description="Helical" evidence="1">
    <location>
        <begin position="85"/>
        <end position="104"/>
    </location>
</feature>
<dbReference type="Proteomes" id="UP000724149">
    <property type="component" value="Unassembled WGS sequence"/>
</dbReference>
<dbReference type="RefSeq" id="WP_204721512.1">
    <property type="nucleotide sequence ID" value="NZ_JACSNR010000009.1"/>
</dbReference>
<keyword evidence="1" id="KW-0812">Transmembrane</keyword>
<reference evidence="2 3" key="1">
    <citation type="journal article" date="2021" name="Sci. Rep.">
        <title>The distribution of antibiotic resistance genes in chicken gut microbiota commensals.</title>
        <authorList>
            <person name="Juricova H."/>
            <person name="Matiasovicova J."/>
            <person name="Kubasova T."/>
            <person name="Cejkova D."/>
            <person name="Rychlik I."/>
        </authorList>
    </citation>
    <scope>NUCLEOTIDE SEQUENCE [LARGE SCALE GENOMIC DNA]</scope>
    <source>
        <strain evidence="2 3">An564</strain>
    </source>
</reference>
<gene>
    <name evidence="2" type="ORF">H9X81_09400</name>
</gene>
<name>A0ABS2GQB9_9FIRM</name>
<evidence type="ECO:0000313" key="3">
    <source>
        <dbReference type="Proteomes" id="UP000724149"/>
    </source>
</evidence>
<organism evidence="2 3">
    <name type="scientific">Hydrogenoanaerobacterium saccharovorans</name>
    <dbReference type="NCBI Taxonomy" id="474960"/>
    <lineage>
        <taxon>Bacteria</taxon>
        <taxon>Bacillati</taxon>
        <taxon>Bacillota</taxon>
        <taxon>Clostridia</taxon>
        <taxon>Eubacteriales</taxon>
        <taxon>Oscillospiraceae</taxon>
        <taxon>Hydrogenoanaerobacterium</taxon>
    </lineage>
</organism>
<evidence type="ECO:0000313" key="2">
    <source>
        <dbReference type="EMBL" id="MBM6923899.1"/>
    </source>
</evidence>
<proteinExistence type="predicted"/>
<evidence type="ECO:0000256" key="1">
    <source>
        <dbReference type="SAM" id="Phobius"/>
    </source>
</evidence>
<keyword evidence="1" id="KW-0472">Membrane</keyword>
<keyword evidence="3" id="KW-1185">Reference proteome</keyword>
<sequence>MRRGIFGFDIWFYGIVALLLAVCQQPLVLGGLMLFVMLVEKDEWLNRQVMQALLMCLGVMAVSLLVHKLSAVFAIVPFFGWMLRWGVDQVVDLLLLLGMALFAIRAADRMYKGLDSDIPFAAGFVNRLF</sequence>
<protein>
    <submittedName>
        <fullName evidence="2">Uncharacterized protein</fullName>
    </submittedName>
</protein>
<comment type="caution">
    <text evidence="2">The sequence shown here is derived from an EMBL/GenBank/DDBJ whole genome shotgun (WGS) entry which is preliminary data.</text>
</comment>
<accession>A0ABS2GQB9</accession>
<keyword evidence="1" id="KW-1133">Transmembrane helix</keyword>